<name>A0A5B9RAV5_9AGAM</name>
<gene>
    <name evidence="1" type="ORF">Fomme_000050</name>
</gene>
<accession>A0A5B9RAV5</accession>
<evidence type="ECO:0000313" key="1">
    <source>
        <dbReference type="EMBL" id="QEG57046.1"/>
    </source>
</evidence>
<proteinExistence type="predicted"/>
<sequence length="143" mass="17025">MWPYKVKNMKQQIVKMRVPLTRQNLSTNIHFIKNKLLKSNENFIVAQVILEIDKKDKQILFAKTHINLQNNYDVDFLHSIIRDNFEHITITKNSEAITAKRIIFEYAKITEDSYNKLNDELTKKFIEGKTVNPFNYLNFMLNC</sequence>
<dbReference type="AlphaFoldDB" id="A0A5B9RAV5"/>
<organism evidence="1">
    <name type="scientific">Fomitiporia mediterranea</name>
    <dbReference type="NCBI Taxonomy" id="208960"/>
    <lineage>
        <taxon>Eukaryota</taxon>
        <taxon>Fungi</taxon>
        <taxon>Dikarya</taxon>
        <taxon>Basidiomycota</taxon>
        <taxon>Agaricomycotina</taxon>
        <taxon>Agaricomycetes</taxon>
        <taxon>Hymenochaetales</taxon>
        <taxon>Hymenochaetaceae</taxon>
        <taxon>Fomitiporia</taxon>
    </lineage>
</organism>
<reference evidence="1" key="1">
    <citation type="submission" date="2019-03" db="EMBL/GenBank/DDBJ databases">
        <title>Evidence of extensive intraspecific noncoding reshuffling in a 169kb mitochondrial genome of basidiomycete fungus.</title>
        <authorList>
            <person name="Lee H.-H."/>
            <person name="Ke H.-M."/>
            <person name="Lin C.-Y.I."/>
            <person name="Lee T.J."/>
            <person name="Chung C.-L."/>
            <person name="Tsai I.J."/>
        </authorList>
    </citation>
    <scope>NUCLEOTIDE SEQUENCE</scope>
    <source>
        <strain evidence="1">MF3/22</strain>
    </source>
</reference>
<protein>
    <submittedName>
        <fullName evidence="1">Uncharacterized protein</fullName>
    </submittedName>
</protein>
<dbReference type="EMBL" id="MK623258">
    <property type="protein sequence ID" value="QEG57046.1"/>
    <property type="molecule type" value="Genomic_DNA"/>
</dbReference>
<keyword evidence="1" id="KW-0496">Mitochondrion</keyword>
<geneLocation type="mitochondrion" evidence="1"/>